<dbReference type="InterPro" id="IPR012677">
    <property type="entry name" value="Nucleotide-bd_a/b_plait_sf"/>
</dbReference>
<evidence type="ECO:0000313" key="3">
    <source>
        <dbReference type="EMBL" id="MBB5185154.1"/>
    </source>
</evidence>
<organism evidence="3 4">
    <name type="scientific">Faecalicoccus acidiformans</name>
    <dbReference type="NCBI Taxonomy" id="915173"/>
    <lineage>
        <taxon>Bacteria</taxon>
        <taxon>Bacillati</taxon>
        <taxon>Bacillota</taxon>
        <taxon>Erysipelotrichia</taxon>
        <taxon>Erysipelotrichales</taxon>
        <taxon>Erysipelotrichaceae</taxon>
        <taxon>Faecalicoccus</taxon>
    </lineage>
</organism>
<dbReference type="SUPFAM" id="SSF55174">
    <property type="entry name" value="Alpha-L RNA-binding motif"/>
    <property type="match status" value="1"/>
</dbReference>
<dbReference type="Gene3D" id="3.10.290.10">
    <property type="entry name" value="RNA-binding S4 domain"/>
    <property type="match status" value="1"/>
</dbReference>
<dbReference type="GO" id="GO:0003723">
    <property type="term" value="F:RNA binding"/>
    <property type="evidence" value="ECO:0007669"/>
    <property type="project" value="UniProtKB-KW"/>
</dbReference>
<dbReference type="InterPro" id="IPR036986">
    <property type="entry name" value="S4_RNA-bd_sf"/>
</dbReference>
<dbReference type="Gene3D" id="3.30.1370.160">
    <property type="match status" value="1"/>
</dbReference>
<protein>
    <submittedName>
        <fullName evidence="3">RNA-binding protein YlmH</fullName>
    </submittedName>
</protein>
<dbReference type="EMBL" id="JACHHD010000011">
    <property type="protein sequence ID" value="MBB5185154.1"/>
    <property type="molecule type" value="Genomic_DNA"/>
</dbReference>
<gene>
    <name evidence="3" type="ORF">HNQ43_001207</name>
</gene>
<evidence type="ECO:0000259" key="2">
    <source>
        <dbReference type="SMART" id="SM00363"/>
    </source>
</evidence>
<dbReference type="Gene3D" id="3.30.70.330">
    <property type="match status" value="1"/>
</dbReference>
<dbReference type="SMART" id="SM00363">
    <property type="entry name" value="S4"/>
    <property type="match status" value="1"/>
</dbReference>
<proteinExistence type="predicted"/>
<dbReference type="CDD" id="cd00165">
    <property type="entry name" value="S4"/>
    <property type="match status" value="1"/>
</dbReference>
<feature type="domain" description="RNA-binding S4" evidence="2">
    <location>
        <begin position="181"/>
        <end position="249"/>
    </location>
</feature>
<dbReference type="PROSITE" id="PS50889">
    <property type="entry name" value="S4"/>
    <property type="match status" value="1"/>
</dbReference>
<dbReference type="InterPro" id="IPR002942">
    <property type="entry name" value="S4_RNA-bd"/>
</dbReference>
<keyword evidence="1" id="KW-0694">RNA-binding</keyword>
<dbReference type="Proteomes" id="UP000521313">
    <property type="component" value="Unassembled WGS sequence"/>
</dbReference>
<dbReference type="Pfam" id="PF17774">
    <property type="entry name" value="YlmH_RBD"/>
    <property type="match status" value="1"/>
</dbReference>
<name>A0A7W8FX05_9FIRM</name>
<comment type="caution">
    <text evidence="3">The sequence shown here is derived from an EMBL/GenBank/DDBJ whole genome shotgun (WGS) entry which is preliminary data.</text>
</comment>
<dbReference type="RefSeq" id="WP_183375768.1">
    <property type="nucleotide sequence ID" value="NZ_JACHHD010000011.1"/>
</dbReference>
<accession>A0A7W8FX05</accession>
<dbReference type="AlphaFoldDB" id="A0A7W8FX05"/>
<sequence>MISTNNILKNRANILRGHEVFAAHIQDQIYSVIRYRRPAVTSFLTPTEQEIVKQLVKNQLFLSFYGGYDQAVRKHAFISFEPMESDFDYSILSSSYSYDRRRLSHRDVLGALMNLGLERDQIGDICVSDHEIALVCKQPISEWIQNELRYVAHSPVAFEENYSFVWNTQVLETITINVSSFRMDSIVASLANVSRSKAMKMIDQGNVKLNDVILEDNEQLCHNDYVSIRGIGRFHCLGVLSKTKKDRWILSFEKYK</sequence>
<evidence type="ECO:0000313" key="4">
    <source>
        <dbReference type="Proteomes" id="UP000521313"/>
    </source>
</evidence>
<evidence type="ECO:0000256" key="1">
    <source>
        <dbReference type="PROSITE-ProRule" id="PRU00182"/>
    </source>
</evidence>
<dbReference type="InterPro" id="IPR040591">
    <property type="entry name" value="RqcP2_RBD"/>
</dbReference>
<reference evidence="3 4" key="1">
    <citation type="submission" date="2020-08" db="EMBL/GenBank/DDBJ databases">
        <title>Genomic Encyclopedia of Type Strains, Phase IV (KMG-IV): sequencing the most valuable type-strain genomes for metagenomic binning, comparative biology and taxonomic classification.</title>
        <authorList>
            <person name="Goeker M."/>
        </authorList>
    </citation>
    <scope>NUCLEOTIDE SEQUENCE [LARGE SCALE GENOMIC DNA]</scope>
    <source>
        <strain evidence="3 4">DSM 26963</strain>
    </source>
</reference>